<dbReference type="OrthoDB" id="4990855at2"/>
<dbReference type="STRING" id="1075402.AN216_05705"/>
<evidence type="ECO:0000313" key="1">
    <source>
        <dbReference type="EMBL" id="OEV04769.1"/>
    </source>
</evidence>
<dbReference type="EMBL" id="LJGU01000112">
    <property type="protein sequence ID" value="OEV04769.1"/>
    <property type="molecule type" value="Genomic_DNA"/>
</dbReference>
<gene>
    <name evidence="1" type="ORF">AN216_05705</name>
</gene>
<dbReference type="RefSeq" id="WP_070195487.1">
    <property type="nucleotide sequence ID" value="NZ_LJGU01000112.1"/>
</dbReference>
<reference evidence="1 2" key="1">
    <citation type="journal article" date="2016" name="Front. Microbiol.">
        <title>Comparative Genomics Analysis of Streptomyces Species Reveals Their Adaptation to the Marine Environment and Their Diversity at the Genomic Level.</title>
        <authorList>
            <person name="Tian X."/>
            <person name="Zhang Z."/>
            <person name="Yang T."/>
            <person name="Chen M."/>
            <person name="Li J."/>
            <person name="Chen F."/>
            <person name="Yang J."/>
            <person name="Li W."/>
            <person name="Zhang B."/>
            <person name="Zhang Z."/>
            <person name="Wu J."/>
            <person name="Zhang C."/>
            <person name="Long L."/>
            <person name="Xiao J."/>
        </authorList>
    </citation>
    <scope>NUCLEOTIDE SEQUENCE [LARGE SCALE GENOMIC DNA]</scope>
    <source>
        <strain evidence="1 2">SCSIO 02100</strain>
    </source>
</reference>
<keyword evidence="2" id="KW-1185">Reference proteome</keyword>
<evidence type="ECO:0008006" key="3">
    <source>
        <dbReference type="Google" id="ProtNLM"/>
    </source>
</evidence>
<sequence length="128" mass="13822">MPHFHVRVAEEDLTPEVETRLIHELTQAAIRVYGDWACPIAHVELHGSSRRRIGVGGAPTQREAPSVTMNIREEAFHRPDFVNGPAQLFAAITDAVVAVFGESVRPHVTVQLVGIPAARSGASEVVAA</sequence>
<evidence type="ECO:0000313" key="2">
    <source>
        <dbReference type="Proteomes" id="UP000176101"/>
    </source>
</evidence>
<name>A0A1E7KLD2_9ACTN</name>
<organism evidence="1 2">
    <name type="scientific">Streptomyces oceani</name>
    <dbReference type="NCBI Taxonomy" id="1075402"/>
    <lineage>
        <taxon>Bacteria</taxon>
        <taxon>Bacillati</taxon>
        <taxon>Actinomycetota</taxon>
        <taxon>Actinomycetes</taxon>
        <taxon>Kitasatosporales</taxon>
        <taxon>Streptomycetaceae</taxon>
        <taxon>Streptomyces</taxon>
    </lineage>
</organism>
<protein>
    <recommendedName>
        <fullName evidence="3">4-oxalocrotonate tautomerase domain-containing protein</fullName>
    </recommendedName>
</protein>
<dbReference type="Proteomes" id="UP000176101">
    <property type="component" value="Unassembled WGS sequence"/>
</dbReference>
<accession>A0A1E7KLD2</accession>
<dbReference type="AlphaFoldDB" id="A0A1E7KLD2"/>
<proteinExistence type="predicted"/>
<comment type="caution">
    <text evidence="1">The sequence shown here is derived from an EMBL/GenBank/DDBJ whole genome shotgun (WGS) entry which is preliminary data.</text>
</comment>